<dbReference type="PANTHER" id="PTHR30329">
    <property type="entry name" value="STATOR ELEMENT OF FLAGELLAR MOTOR COMPLEX"/>
    <property type="match status" value="1"/>
</dbReference>
<dbReference type="EMBL" id="PXNQ02000001">
    <property type="protein sequence ID" value="RNF36387.1"/>
    <property type="molecule type" value="Genomic_DNA"/>
</dbReference>
<evidence type="ECO:0000256" key="1">
    <source>
        <dbReference type="ARBA" id="ARBA00004442"/>
    </source>
</evidence>
<evidence type="ECO:0000313" key="7">
    <source>
        <dbReference type="EMBL" id="RNF36387.1"/>
    </source>
</evidence>
<evidence type="ECO:0000256" key="3">
    <source>
        <dbReference type="ARBA" id="ARBA00023237"/>
    </source>
</evidence>
<protein>
    <submittedName>
        <fullName evidence="7">OmpA family protein</fullName>
    </submittedName>
</protein>
<dbReference type="CDD" id="cd07185">
    <property type="entry name" value="OmpA_C-like"/>
    <property type="match status" value="1"/>
</dbReference>
<evidence type="ECO:0000313" key="8">
    <source>
        <dbReference type="Proteomes" id="UP000238137"/>
    </source>
</evidence>
<dbReference type="InterPro" id="IPR050330">
    <property type="entry name" value="Bact_OuterMem_StrucFunc"/>
</dbReference>
<feature type="domain" description="OmpA-like" evidence="6">
    <location>
        <begin position="88"/>
        <end position="202"/>
    </location>
</feature>
<dbReference type="PANTHER" id="PTHR30329:SF21">
    <property type="entry name" value="LIPOPROTEIN YIAD-RELATED"/>
    <property type="match status" value="1"/>
</dbReference>
<comment type="caution">
    <text evidence="7">The sequence shown here is derived from an EMBL/GenBank/DDBJ whole genome shotgun (WGS) entry which is preliminary data.</text>
</comment>
<keyword evidence="8" id="KW-1185">Reference proteome</keyword>
<feature type="compositionally biased region" description="Polar residues" evidence="5">
    <location>
        <begin position="57"/>
        <end position="66"/>
    </location>
</feature>
<keyword evidence="3" id="KW-0998">Cell outer membrane</keyword>
<evidence type="ECO:0000256" key="5">
    <source>
        <dbReference type="SAM" id="MobiDB-lite"/>
    </source>
</evidence>
<feature type="region of interest" description="Disordered" evidence="5">
    <location>
        <begin position="53"/>
        <end position="75"/>
    </location>
</feature>
<dbReference type="OrthoDB" id="9792021at2"/>
<organism evidence="7 8">
    <name type="scientific">Paracoccus methylarcula</name>
    <dbReference type="NCBI Taxonomy" id="72022"/>
    <lineage>
        <taxon>Bacteria</taxon>
        <taxon>Pseudomonadati</taxon>
        <taxon>Pseudomonadota</taxon>
        <taxon>Alphaproteobacteria</taxon>
        <taxon>Rhodobacterales</taxon>
        <taxon>Paracoccaceae</taxon>
        <taxon>Paracoccus</taxon>
    </lineage>
</organism>
<name>A0A3R7Q4S3_9RHOB</name>
<proteinExistence type="predicted"/>
<dbReference type="GO" id="GO:0009279">
    <property type="term" value="C:cell outer membrane"/>
    <property type="evidence" value="ECO:0007669"/>
    <property type="project" value="UniProtKB-SubCell"/>
</dbReference>
<evidence type="ECO:0000256" key="2">
    <source>
        <dbReference type="ARBA" id="ARBA00023136"/>
    </source>
</evidence>
<dbReference type="Proteomes" id="UP000238137">
    <property type="component" value="Unassembled WGS sequence"/>
</dbReference>
<accession>A0A3R7Q4S3</accession>
<keyword evidence="2 4" id="KW-0472">Membrane</keyword>
<dbReference type="Gene3D" id="3.30.1330.60">
    <property type="entry name" value="OmpA-like domain"/>
    <property type="match status" value="1"/>
</dbReference>
<dbReference type="Pfam" id="PF00691">
    <property type="entry name" value="OmpA"/>
    <property type="match status" value="1"/>
</dbReference>
<evidence type="ECO:0000259" key="6">
    <source>
        <dbReference type="PROSITE" id="PS51123"/>
    </source>
</evidence>
<dbReference type="AlphaFoldDB" id="A0A3R7Q4S3"/>
<dbReference type="PRINTS" id="PR01021">
    <property type="entry name" value="OMPADOMAIN"/>
</dbReference>
<comment type="subcellular location">
    <subcellularLocation>
        <location evidence="1">Cell outer membrane</location>
    </subcellularLocation>
</comment>
<dbReference type="InterPro" id="IPR006665">
    <property type="entry name" value="OmpA-like"/>
</dbReference>
<sequence length="202" mass="22062">MTALPAAAQEDLSVQDLVEIWNKQKEVFHEAQSNGLGKTRGLELITIDETGAAETGASVTATAQPSPTDPNEPLAATGETVQPVVFGQLDPDLQVNLQINFGFDSAALADTEKPKLQKICQAMQQSKVQLFRIVGHTDTAGTDEYNERLSVLRAKEVVRHLVEDCGIPAARLETMGMGERFPFNEQDPQADENRRVEFQALS</sequence>
<reference evidence="7" key="1">
    <citation type="submission" date="2018-05" db="EMBL/GenBank/DDBJ databases">
        <title>Reclassification of Methylarcula marina and Methylarcula terricola as Paracoccus methylarcula sp.nov., comb.nov. and Paracoccus terricola comb.nov.</title>
        <authorList>
            <person name="Shmareva M.N."/>
            <person name="Doronina N.V."/>
            <person name="Vasilenko O.V."/>
            <person name="Tarlachkov S.V."/>
            <person name="Trotsenko Y.A."/>
        </authorList>
    </citation>
    <scope>NUCLEOTIDE SEQUENCE [LARGE SCALE GENOMIC DNA]</scope>
    <source>
        <strain evidence="7">VKM B-2159</strain>
    </source>
</reference>
<dbReference type="PROSITE" id="PS51123">
    <property type="entry name" value="OMPA_2"/>
    <property type="match status" value="1"/>
</dbReference>
<dbReference type="SUPFAM" id="SSF103088">
    <property type="entry name" value="OmpA-like"/>
    <property type="match status" value="1"/>
</dbReference>
<dbReference type="InterPro" id="IPR006664">
    <property type="entry name" value="OMP_bac"/>
</dbReference>
<gene>
    <name evidence="7" type="ORF">A7A09_000380</name>
</gene>
<evidence type="ECO:0000256" key="4">
    <source>
        <dbReference type="PROSITE-ProRule" id="PRU00473"/>
    </source>
</evidence>
<dbReference type="InterPro" id="IPR036737">
    <property type="entry name" value="OmpA-like_sf"/>
</dbReference>